<protein>
    <submittedName>
        <fullName evidence="2">Uncharacterized protein</fullName>
    </submittedName>
</protein>
<evidence type="ECO:0000313" key="3">
    <source>
        <dbReference type="Proteomes" id="UP000233535"/>
    </source>
</evidence>
<dbReference type="RefSeq" id="WP_101262114.1">
    <property type="nucleotide sequence ID" value="NZ_MVDD01000010.1"/>
</dbReference>
<dbReference type="OrthoDB" id="1119012at2"/>
<keyword evidence="1" id="KW-1133">Transmembrane helix</keyword>
<feature type="transmembrane region" description="Helical" evidence="1">
    <location>
        <begin position="39"/>
        <end position="57"/>
    </location>
</feature>
<evidence type="ECO:0000256" key="1">
    <source>
        <dbReference type="SAM" id="Phobius"/>
    </source>
</evidence>
<sequence length="160" mass="19068">MIKAKYLNYSTRILKGLLPIAFVTSSCLAILFFFDLEKIEIYLLIGVWIIIMPLYCLSAFKINKRYLGEIKIDKDECEFQLYEYNKALETIHSKTSETRIKIIELFFPIAKSGRNYKLVIETKQGLTYKKIIEQYEIGDWDLKKFKECMKIYREVKFDNQ</sequence>
<keyword evidence="1" id="KW-0812">Transmembrane</keyword>
<proteinExistence type="predicted"/>
<comment type="caution">
    <text evidence="2">The sequence shown here is derived from an EMBL/GenBank/DDBJ whole genome shotgun (WGS) entry which is preliminary data.</text>
</comment>
<keyword evidence="1" id="KW-0472">Membrane</keyword>
<dbReference type="Proteomes" id="UP000233535">
    <property type="component" value="Unassembled WGS sequence"/>
</dbReference>
<organism evidence="2 3">
    <name type="scientific">Labilibaculum filiforme</name>
    <dbReference type="NCBI Taxonomy" id="1940526"/>
    <lineage>
        <taxon>Bacteria</taxon>
        <taxon>Pseudomonadati</taxon>
        <taxon>Bacteroidota</taxon>
        <taxon>Bacteroidia</taxon>
        <taxon>Marinilabiliales</taxon>
        <taxon>Marinifilaceae</taxon>
        <taxon>Labilibaculum</taxon>
    </lineage>
</organism>
<dbReference type="EMBL" id="MVDD01000010">
    <property type="protein sequence ID" value="PKQ62084.1"/>
    <property type="molecule type" value="Genomic_DNA"/>
</dbReference>
<name>A0A2N3HVJ8_9BACT</name>
<evidence type="ECO:0000313" key="2">
    <source>
        <dbReference type="EMBL" id="PKQ62084.1"/>
    </source>
</evidence>
<keyword evidence="3" id="KW-1185">Reference proteome</keyword>
<feature type="transmembrane region" description="Helical" evidence="1">
    <location>
        <begin position="12"/>
        <end position="33"/>
    </location>
</feature>
<accession>A0A2N3HVJ8</accession>
<dbReference type="AlphaFoldDB" id="A0A2N3HVJ8"/>
<reference evidence="2 3" key="1">
    <citation type="journal article" date="2017" name="Front. Microbiol.">
        <title>Labilibaculum manganireducens gen. nov., sp. nov. and Labilibaculum filiforme sp. nov., Novel Bacteroidetes Isolated from Subsurface Sediments of the Baltic Sea.</title>
        <authorList>
            <person name="Vandieken V."/>
            <person name="Marshall I.P."/>
            <person name="Niemann H."/>
            <person name="Engelen B."/>
            <person name="Cypionka H."/>
        </authorList>
    </citation>
    <scope>NUCLEOTIDE SEQUENCE [LARGE SCALE GENOMIC DNA]</scope>
    <source>
        <strain evidence="2 3">59.16B</strain>
    </source>
</reference>
<gene>
    <name evidence="2" type="ORF">BZG02_14230</name>
</gene>
<dbReference type="PROSITE" id="PS51257">
    <property type="entry name" value="PROKAR_LIPOPROTEIN"/>
    <property type="match status" value="1"/>
</dbReference>